<dbReference type="InterPro" id="IPR011051">
    <property type="entry name" value="RmlC_Cupin_sf"/>
</dbReference>
<evidence type="ECO:0000313" key="2">
    <source>
        <dbReference type="EMBL" id="MBE9077351.1"/>
    </source>
</evidence>
<evidence type="ECO:0000313" key="3">
    <source>
        <dbReference type="Proteomes" id="UP000636505"/>
    </source>
</evidence>
<feature type="domain" description="Cupin type-2" evidence="1">
    <location>
        <begin position="24"/>
        <end position="89"/>
    </location>
</feature>
<protein>
    <submittedName>
        <fullName evidence="2">Cupin domain-containing protein</fullName>
    </submittedName>
</protein>
<dbReference type="EMBL" id="JADEXG010000015">
    <property type="protein sequence ID" value="MBE9077351.1"/>
    <property type="molecule type" value="Genomic_DNA"/>
</dbReference>
<proteinExistence type="predicted"/>
<dbReference type="Pfam" id="PF07883">
    <property type="entry name" value="Cupin_2"/>
    <property type="match status" value="1"/>
</dbReference>
<gene>
    <name evidence="2" type="ORF">IQ241_08585</name>
</gene>
<dbReference type="InterPro" id="IPR014710">
    <property type="entry name" value="RmlC-like_jellyroll"/>
</dbReference>
<dbReference type="SUPFAM" id="SSF51182">
    <property type="entry name" value="RmlC-like cupins"/>
    <property type="match status" value="1"/>
</dbReference>
<dbReference type="RefSeq" id="WP_193906019.1">
    <property type="nucleotide sequence ID" value="NZ_JADEXG010000015.1"/>
</dbReference>
<dbReference type="Proteomes" id="UP000636505">
    <property type="component" value="Unassembled WGS sequence"/>
</dbReference>
<keyword evidence="3" id="KW-1185">Reference proteome</keyword>
<sequence>MTRVKSAIAWGNSTDSELCILFGKMNPGTAFPAHTHPDPRITTVLAGTMYYGIGEQFDRAELRPYPVGTVVYTPAGTPHFMWTAGDESMMQETEVGPTGLSFVAGAESGQ</sequence>
<accession>A0A8J7AB74</accession>
<organism evidence="2 3">
    <name type="scientific">Vasconcelosia minhoensis LEGE 07310</name>
    <dbReference type="NCBI Taxonomy" id="915328"/>
    <lineage>
        <taxon>Bacteria</taxon>
        <taxon>Bacillati</taxon>
        <taxon>Cyanobacteriota</taxon>
        <taxon>Cyanophyceae</taxon>
        <taxon>Nodosilineales</taxon>
        <taxon>Cymatolegaceae</taxon>
        <taxon>Vasconcelosia</taxon>
        <taxon>Vasconcelosia minhoensis</taxon>
    </lineage>
</organism>
<dbReference type="InterPro" id="IPR013096">
    <property type="entry name" value="Cupin_2"/>
</dbReference>
<dbReference type="AlphaFoldDB" id="A0A8J7AB74"/>
<dbReference type="CDD" id="cd06989">
    <property type="entry name" value="cupin_DRT102"/>
    <property type="match status" value="1"/>
</dbReference>
<reference evidence="2" key="1">
    <citation type="submission" date="2020-10" db="EMBL/GenBank/DDBJ databases">
        <authorList>
            <person name="Castelo-Branco R."/>
            <person name="Eusebio N."/>
            <person name="Adriana R."/>
            <person name="Vieira A."/>
            <person name="Brugerolle De Fraissinette N."/>
            <person name="Rezende De Castro R."/>
            <person name="Schneider M.P."/>
            <person name="Vasconcelos V."/>
            <person name="Leao P.N."/>
        </authorList>
    </citation>
    <scope>NUCLEOTIDE SEQUENCE</scope>
    <source>
        <strain evidence="2">LEGE 07310</strain>
    </source>
</reference>
<evidence type="ECO:0000259" key="1">
    <source>
        <dbReference type="Pfam" id="PF07883"/>
    </source>
</evidence>
<name>A0A8J7AB74_9CYAN</name>
<dbReference type="Gene3D" id="2.60.120.10">
    <property type="entry name" value="Jelly Rolls"/>
    <property type="match status" value="1"/>
</dbReference>
<comment type="caution">
    <text evidence="2">The sequence shown here is derived from an EMBL/GenBank/DDBJ whole genome shotgun (WGS) entry which is preliminary data.</text>
</comment>